<evidence type="ECO:0000256" key="2">
    <source>
        <dbReference type="SAM" id="MobiDB-lite"/>
    </source>
</evidence>
<comment type="caution">
    <text evidence="4">The sequence shown here is derived from an EMBL/GenBank/DDBJ whole genome shotgun (WGS) entry which is preliminary data.</text>
</comment>
<reference evidence="5" key="1">
    <citation type="journal article" date="2015" name="MBio">
        <title>Genome-Resolved Metagenomic Analysis Reveals Roles for Candidate Phyla and Other Microbial Community Members in Biogeochemical Transformations in Oil Reservoirs.</title>
        <authorList>
            <person name="Hu P."/>
            <person name="Tom L."/>
            <person name="Singh A."/>
            <person name="Thomas B.C."/>
            <person name="Baker B.J."/>
            <person name="Piceno Y.M."/>
            <person name="Andersen G.L."/>
            <person name="Banfield J.F."/>
        </authorList>
    </citation>
    <scope>NUCLEOTIDE SEQUENCE [LARGE SCALE GENOMIC DNA]</scope>
</reference>
<proteinExistence type="inferred from homology"/>
<sequence length="401" mass="43654">MAYYRRTEKARERGRKLRRALYLLLSLLLIALVAAAVLAGRNQSRTADPGKGEEQTEASAGPPAVQEWTLAASGDVMLGRRVAEAMARDGAFYPFAEVAPLLRSADITFGNLESSLSERGTPLPGKGIWLRGSPRGAGALREAGYDVLSVANNHILDYDDPAFLDTLDYLRQQGIAPVGGGANLEEAVRPVIREVKGQRVAFLAATEMADIFWSWDYPRTFEAKPDRPGVFRLDSDRLSEAVSSLQGEADLIVVSLHWGTEYSDYATEAQRETAHRLVEAGANLIIGHHPHCLQGVEIYRGSLIAYSLGNFVYDKQRLPKCQEGLLLKASFQGPLLKKVHIYPVVIEKEQPRLADGEAADAVLRRTAELSRELGTSMTLANGVGVIELDRGDAGSGEIGDS</sequence>
<evidence type="ECO:0000256" key="1">
    <source>
        <dbReference type="ARBA" id="ARBA00005662"/>
    </source>
</evidence>
<comment type="similarity">
    <text evidence="1">Belongs to the CapA family.</text>
</comment>
<feature type="region of interest" description="Disordered" evidence="2">
    <location>
        <begin position="44"/>
        <end position="64"/>
    </location>
</feature>
<evidence type="ECO:0000259" key="3">
    <source>
        <dbReference type="SMART" id="SM00854"/>
    </source>
</evidence>
<dbReference type="InterPro" id="IPR029052">
    <property type="entry name" value="Metallo-depent_PP-like"/>
</dbReference>
<dbReference type="PANTHER" id="PTHR33393:SF13">
    <property type="entry name" value="PGA BIOSYNTHESIS PROTEIN CAPA"/>
    <property type="match status" value="1"/>
</dbReference>
<dbReference type="SUPFAM" id="SSF56300">
    <property type="entry name" value="Metallo-dependent phosphatases"/>
    <property type="match status" value="1"/>
</dbReference>
<dbReference type="Pfam" id="PF09587">
    <property type="entry name" value="PGA_cap"/>
    <property type="match status" value="1"/>
</dbReference>
<accession>A0A101FGS8</accession>
<feature type="domain" description="Capsule synthesis protein CapA" evidence="3">
    <location>
        <begin position="69"/>
        <end position="315"/>
    </location>
</feature>
<gene>
    <name evidence="4" type="ORF">XD66_0574</name>
</gene>
<dbReference type="SMART" id="SM00854">
    <property type="entry name" value="PGA_cap"/>
    <property type="match status" value="1"/>
</dbReference>
<dbReference type="PANTHER" id="PTHR33393">
    <property type="entry name" value="POLYGLUTAMINE SYNTHESIS ACCESSORY PROTEIN RV0574C-RELATED"/>
    <property type="match status" value="1"/>
</dbReference>
<dbReference type="EMBL" id="LGFO01000051">
    <property type="protein sequence ID" value="KUK36717.1"/>
    <property type="molecule type" value="Genomic_DNA"/>
</dbReference>
<dbReference type="InterPro" id="IPR019079">
    <property type="entry name" value="Capsule_synth_CapA"/>
</dbReference>
<evidence type="ECO:0000313" key="5">
    <source>
        <dbReference type="Proteomes" id="UP000053326"/>
    </source>
</evidence>
<dbReference type="AlphaFoldDB" id="A0A101FGS8"/>
<protein>
    <submittedName>
        <fullName evidence="4">Capsule biosynthesis protein CapA</fullName>
    </submittedName>
</protein>
<evidence type="ECO:0000313" key="4">
    <source>
        <dbReference type="EMBL" id="KUK36717.1"/>
    </source>
</evidence>
<name>A0A101FGS8_9THEO</name>
<dbReference type="Gene3D" id="3.60.21.10">
    <property type="match status" value="1"/>
</dbReference>
<dbReference type="Proteomes" id="UP000053326">
    <property type="component" value="Unassembled WGS sequence"/>
</dbReference>
<dbReference type="CDD" id="cd07381">
    <property type="entry name" value="MPP_CapA"/>
    <property type="match status" value="1"/>
</dbReference>
<dbReference type="InterPro" id="IPR052169">
    <property type="entry name" value="CW_Biosynth-Accessory"/>
</dbReference>
<organism evidence="4 5">
    <name type="scientific">Thermacetogenium phaeum</name>
    <dbReference type="NCBI Taxonomy" id="85874"/>
    <lineage>
        <taxon>Bacteria</taxon>
        <taxon>Bacillati</taxon>
        <taxon>Bacillota</taxon>
        <taxon>Clostridia</taxon>
        <taxon>Thermoanaerobacterales</taxon>
        <taxon>Thermoanaerobacteraceae</taxon>
        <taxon>Thermacetogenium</taxon>
    </lineage>
</organism>